<keyword evidence="9" id="KW-0576">Peroxisome</keyword>
<dbReference type="InterPro" id="IPR037069">
    <property type="entry name" value="AcylCoA_DH/ox_N_sf"/>
</dbReference>
<accession>A0A5E8BYQ3</accession>
<evidence type="ECO:0000256" key="8">
    <source>
        <dbReference type="ARBA" id="ARBA00023098"/>
    </source>
</evidence>
<evidence type="ECO:0000259" key="15">
    <source>
        <dbReference type="Pfam" id="PF22924"/>
    </source>
</evidence>
<keyword evidence="5 10" id="KW-0274">FAD</keyword>
<evidence type="ECO:0000256" key="7">
    <source>
        <dbReference type="ARBA" id="ARBA00023002"/>
    </source>
</evidence>
<dbReference type="GO" id="GO:0005504">
    <property type="term" value="F:fatty acid binding"/>
    <property type="evidence" value="ECO:0007669"/>
    <property type="project" value="TreeGrafter"/>
</dbReference>
<name>A0A5E8BYQ3_9ASCO</name>
<dbReference type="OrthoDB" id="538336at2759"/>
<evidence type="ECO:0000256" key="6">
    <source>
        <dbReference type="ARBA" id="ARBA00022832"/>
    </source>
</evidence>
<protein>
    <recommendedName>
        <fullName evidence="10">Acyl-coenzyme A oxidase</fullName>
    </recommendedName>
</protein>
<feature type="domain" description="Acyl-CoA oxidase C-alpha1" evidence="15">
    <location>
        <begin position="295"/>
        <end position="457"/>
    </location>
</feature>
<dbReference type="GeneID" id="43582629"/>
<feature type="domain" description="Acyl-CoA oxidase C-terminal" evidence="13">
    <location>
        <begin position="553"/>
        <end position="674"/>
    </location>
</feature>
<dbReference type="GO" id="GO:0055088">
    <property type="term" value="P:lipid homeostasis"/>
    <property type="evidence" value="ECO:0007669"/>
    <property type="project" value="TreeGrafter"/>
</dbReference>
<proteinExistence type="inferred from homology"/>
<sequence>MSFELIEARAASNGLFDPEILANNLYKHDIPRRRINEIVKILEKEPILQDRYMYRELSREDQFRYSFRVTTKILELSKKHSWTLQELNGTMTNIFGDKFPTSLHNSAFKYVIKVIGSDEQGKEWLPKCDTHEVIGCYAQTELGHGSNVRALQTKAFYDPKLKHVVLCSSEPLTARKWWIGGLGVTADHAAVQASLYFPPKDDPQSTDRSKYKYLGPHMFIVPIRNPTTREPLPGVTVGDIGPKAANGFSIIDNGFLALDNVRIPASNLLSRFTSIDTTDPKGARYVLTGNPKVMYASMTNLRAGYPFSLGLPLCKAVTIASRYLTIRRQFYDNNDKTKEVQVVKYSSVYSRLVPFVALAHSIGFIYDGVQTSYLKMMDQLVGQGSDALLPEVHVITSSIKGVISMKCTRSIEQCQILMGGHGFSYHSGLSTLYGNALPAQTFEGENYVVAQQTANALAKQYVYILEHGKKAAAKNLFPASQFLIKYIDRMGLDASHGPGATQGISSPKTVEEWLANDEYIIELFEKRTTSLVSDFVMATRSTDPKDRPHLGSAVSFAFGEQFIITQYIRGAANINDPATRDIVLRLARILAYKFLVDDNVALSLLEFSHINAYSIRPLRDALQQEIKQIAPHVIALTDAFGFTDYELNTALGNYNGLPYETLMERAKKSTLNTSFVNEIAALKRAGLTGSKL</sequence>
<evidence type="ECO:0000256" key="12">
    <source>
        <dbReference type="PIRSR" id="PIRSR000168-2"/>
    </source>
</evidence>
<feature type="active site" description="Proton acceptor" evidence="11">
    <location>
        <position position="443"/>
    </location>
</feature>
<evidence type="ECO:0000256" key="2">
    <source>
        <dbReference type="ARBA" id="ARBA00004275"/>
    </source>
</evidence>
<dbReference type="Pfam" id="PF14749">
    <property type="entry name" value="Acyl-CoA_ox_N"/>
    <property type="match status" value="1"/>
</dbReference>
<feature type="binding site" evidence="12">
    <location>
        <position position="180"/>
    </location>
    <ligand>
        <name>FAD</name>
        <dbReference type="ChEBI" id="CHEBI:57692"/>
    </ligand>
</feature>
<gene>
    <name evidence="16" type="ORF">SAPINGB_P003814</name>
</gene>
<evidence type="ECO:0000256" key="3">
    <source>
        <dbReference type="ARBA" id="ARBA00006288"/>
    </source>
</evidence>
<evidence type="ECO:0000256" key="9">
    <source>
        <dbReference type="ARBA" id="ARBA00023140"/>
    </source>
</evidence>
<evidence type="ECO:0000259" key="13">
    <source>
        <dbReference type="Pfam" id="PF01756"/>
    </source>
</evidence>
<dbReference type="PANTHER" id="PTHR10909:SF250">
    <property type="entry name" value="PEROXISOMAL ACYL-COENZYME A OXIDASE 1"/>
    <property type="match status" value="1"/>
</dbReference>
<dbReference type="InterPro" id="IPR029320">
    <property type="entry name" value="Acyl-CoA_ox_N"/>
</dbReference>
<evidence type="ECO:0000313" key="16">
    <source>
        <dbReference type="EMBL" id="VVT53915.1"/>
    </source>
</evidence>
<comment type="similarity">
    <text evidence="3 10">Belongs to the acyl-CoA oxidase family.</text>
</comment>
<evidence type="ECO:0000313" key="17">
    <source>
        <dbReference type="Proteomes" id="UP000398389"/>
    </source>
</evidence>
<dbReference type="GO" id="GO:0071949">
    <property type="term" value="F:FAD binding"/>
    <property type="evidence" value="ECO:0007669"/>
    <property type="project" value="InterPro"/>
</dbReference>
<dbReference type="InterPro" id="IPR055060">
    <property type="entry name" value="ACOX_C_alpha1"/>
</dbReference>
<dbReference type="PIRSF" id="PIRSF000168">
    <property type="entry name" value="Acyl-CoA_oxidase"/>
    <property type="match status" value="1"/>
</dbReference>
<dbReference type="GO" id="GO:0005777">
    <property type="term" value="C:peroxisome"/>
    <property type="evidence" value="ECO:0007669"/>
    <property type="project" value="UniProtKB-SubCell"/>
</dbReference>
<dbReference type="InterPro" id="IPR009100">
    <property type="entry name" value="AcylCoA_DH/oxidase_NM_dom_sf"/>
</dbReference>
<evidence type="ECO:0000259" key="14">
    <source>
        <dbReference type="Pfam" id="PF14749"/>
    </source>
</evidence>
<dbReference type="Pfam" id="PF22924">
    <property type="entry name" value="ACOX_C_alpha1"/>
    <property type="match status" value="1"/>
</dbReference>
<reference evidence="16 17" key="1">
    <citation type="submission" date="2019-09" db="EMBL/GenBank/DDBJ databases">
        <authorList>
            <person name="Brejova B."/>
        </authorList>
    </citation>
    <scope>NUCLEOTIDE SEQUENCE [LARGE SCALE GENOMIC DNA]</scope>
</reference>
<dbReference type="RefSeq" id="XP_031854420.1">
    <property type="nucleotide sequence ID" value="XM_031998529.1"/>
</dbReference>
<dbReference type="InterPro" id="IPR012258">
    <property type="entry name" value="Acyl-CoA_oxidase"/>
</dbReference>
<dbReference type="GO" id="GO:0033540">
    <property type="term" value="P:fatty acid beta-oxidation using acyl-CoA oxidase"/>
    <property type="evidence" value="ECO:0007669"/>
    <property type="project" value="UniProtKB-UniPathway"/>
</dbReference>
<keyword evidence="6" id="KW-0276">Fatty acid metabolism</keyword>
<keyword evidence="17" id="KW-1185">Reference proteome</keyword>
<dbReference type="Gene3D" id="1.20.140.10">
    <property type="entry name" value="Butyryl-CoA Dehydrogenase, subunit A, domain 3"/>
    <property type="match status" value="2"/>
</dbReference>
<dbReference type="Pfam" id="PF01756">
    <property type="entry name" value="ACOX"/>
    <property type="match status" value="1"/>
</dbReference>
<keyword evidence="7" id="KW-0560">Oxidoreductase</keyword>
<feature type="domain" description="Acyl-coenzyme A oxidase N-terminal" evidence="14">
    <location>
        <begin position="17"/>
        <end position="134"/>
    </location>
</feature>
<keyword evidence="4 10" id="KW-0285">Flavoprotein</keyword>
<dbReference type="UniPathway" id="UPA00661"/>
<dbReference type="Gene3D" id="1.10.540.10">
    <property type="entry name" value="Acyl-CoA dehydrogenase/oxidase, N-terminal domain"/>
    <property type="match status" value="1"/>
</dbReference>
<dbReference type="InterPro" id="IPR002655">
    <property type="entry name" value="Acyl-CoA_oxidase_C"/>
</dbReference>
<evidence type="ECO:0000256" key="5">
    <source>
        <dbReference type="ARBA" id="ARBA00022827"/>
    </source>
</evidence>
<evidence type="ECO:0000256" key="1">
    <source>
        <dbReference type="ARBA" id="ARBA00001974"/>
    </source>
</evidence>
<dbReference type="InterPro" id="IPR036250">
    <property type="entry name" value="AcylCo_DH-like_C"/>
</dbReference>
<dbReference type="Proteomes" id="UP000398389">
    <property type="component" value="Unassembled WGS sequence"/>
</dbReference>
<evidence type="ECO:0000256" key="10">
    <source>
        <dbReference type="PIRNR" id="PIRNR000168"/>
    </source>
</evidence>
<dbReference type="Gene3D" id="2.40.110.10">
    <property type="entry name" value="Butyryl-CoA Dehydrogenase, subunit A, domain 2"/>
    <property type="match status" value="1"/>
</dbReference>
<dbReference type="SUPFAM" id="SSF56645">
    <property type="entry name" value="Acyl-CoA dehydrogenase NM domain-like"/>
    <property type="match status" value="1"/>
</dbReference>
<comment type="cofactor">
    <cofactor evidence="1">
        <name>FAD</name>
        <dbReference type="ChEBI" id="CHEBI:57692"/>
    </cofactor>
</comment>
<keyword evidence="8" id="KW-0443">Lipid metabolism</keyword>
<dbReference type="EMBL" id="CABVLU010000003">
    <property type="protein sequence ID" value="VVT53915.1"/>
    <property type="molecule type" value="Genomic_DNA"/>
</dbReference>
<evidence type="ECO:0000256" key="4">
    <source>
        <dbReference type="ARBA" id="ARBA00022630"/>
    </source>
</evidence>
<comment type="subcellular location">
    <subcellularLocation>
        <location evidence="2">Peroxisome</location>
    </subcellularLocation>
</comment>
<dbReference type="InterPro" id="IPR046373">
    <property type="entry name" value="Acyl-CoA_Oxase/DH_mid-dom_sf"/>
</dbReference>
<dbReference type="AlphaFoldDB" id="A0A5E8BYQ3"/>
<organism evidence="16 17">
    <name type="scientific">Magnusiomyces paraingens</name>
    <dbReference type="NCBI Taxonomy" id="2606893"/>
    <lineage>
        <taxon>Eukaryota</taxon>
        <taxon>Fungi</taxon>
        <taxon>Dikarya</taxon>
        <taxon>Ascomycota</taxon>
        <taxon>Saccharomycotina</taxon>
        <taxon>Dipodascomycetes</taxon>
        <taxon>Dipodascales</taxon>
        <taxon>Dipodascaceae</taxon>
        <taxon>Magnusiomyces</taxon>
    </lineage>
</organism>
<dbReference type="PANTHER" id="PTHR10909">
    <property type="entry name" value="ELECTRON TRANSPORT OXIDOREDUCTASE"/>
    <property type="match status" value="1"/>
</dbReference>
<evidence type="ECO:0000256" key="11">
    <source>
        <dbReference type="PIRSR" id="PIRSR000168-1"/>
    </source>
</evidence>
<feature type="binding site" evidence="12">
    <location>
        <position position="140"/>
    </location>
    <ligand>
        <name>FAD</name>
        <dbReference type="ChEBI" id="CHEBI:57692"/>
    </ligand>
</feature>
<dbReference type="SUPFAM" id="SSF47203">
    <property type="entry name" value="Acyl-CoA dehydrogenase C-terminal domain-like"/>
    <property type="match status" value="2"/>
</dbReference>
<dbReference type="GO" id="GO:0003997">
    <property type="term" value="F:acyl-CoA oxidase activity"/>
    <property type="evidence" value="ECO:0007669"/>
    <property type="project" value="InterPro"/>
</dbReference>